<dbReference type="GO" id="GO:0008270">
    <property type="term" value="F:zinc ion binding"/>
    <property type="evidence" value="ECO:0007669"/>
    <property type="project" value="InterPro"/>
</dbReference>
<keyword evidence="4" id="KW-0804">Transcription</keyword>
<dbReference type="GO" id="GO:0000435">
    <property type="term" value="P:positive regulation of transcription from RNA polymerase II promoter by galactose"/>
    <property type="evidence" value="ECO:0007669"/>
    <property type="project" value="TreeGrafter"/>
</dbReference>
<keyword evidence="5" id="KW-0539">Nucleus</keyword>
<evidence type="ECO:0000256" key="2">
    <source>
        <dbReference type="ARBA" id="ARBA00023015"/>
    </source>
</evidence>
<evidence type="ECO:0000313" key="8">
    <source>
        <dbReference type="EMBL" id="KAF2870375.1"/>
    </source>
</evidence>
<feature type="compositionally biased region" description="Low complexity" evidence="6">
    <location>
        <begin position="85"/>
        <end position="100"/>
    </location>
</feature>
<feature type="region of interest" description="Disordered" evidence="6">
    <location>
        <begin position="1"/>
        <end position="30"/>
    </location>
</feature>
<keyword evidence="9" id="KW-1185">Reference proteome</keyword>
<dbReference type="GO" id="GO:0006351">
    <property type="term" value="P:DNA-templated transcription"/>
    <property type="evidence" value="ECO:0007669"/>
    <property type="project" value="InterPro"/>
</dbReference>
<evidence type="ECO:0000256" key="1">
    <source>
        <dbReference type="ARBA" id="ARBA00022723"/>
    </source>
</evidence>
<gene>
    <name evidence="8" type="ORF">BDV95DRAFT_79999</name>
</gene>
<dbReference type="Pfam" id="PF00172">
    <property type="entry name" value="Zn_clus"/>
    <property type="match status" value="1"/>
</dbReference>
<evidence type="ECO:0000256" key="4">
    <source>
        <dbReference type="ARBA" id="ARBA00023163"/>
    </source>
</evidence>
<protein>
    <submittedName>
        <fullName evidence="8">Fungal-specific transcription factor domain-containing protein</fullName>
    </submittedName>
</protein>
<dbReference type="InterPro" id="IPR001138">
    <property type="entry name" value="Zn2Cys6_DnaBD"/>
</dbReference>
<dbReference type="EMBL" id="JAADJZ010000014">
    <property type="protein sequence ID" value="KAF2870375.1"/>
    <property type="molecule type" value="Genomic_DNA"/>
</dbReference>
<dbReference type="AlphaFoldDB" id="A0A7C8M8L2"/>
<dbReference type="GO" id="GO:0000981">
    <property type="term" value="F:DNA-binding transcription factor activity, RNA polymerase II-specific"/>
    <property type="evidence" value="ECO:0007669"/>
    <property type="project" value="InterPro"/>
</dbReference>
<comment type="caution">
    <text evidence="8">The sequence shown here is derived from an EMBL/GenBank/DDBJ whole genome shotgun (WGS) entry which is preliminary data.</text>
</comment>
<dbReference type="InterPro" id="IPR051127">
    <property type="entry name" value="Fungal_SecMet_Regulators"/>
</dbReference>
<name>A0A7C8M8L2_9PLEO</name>
<feature type="compositionally biased region" description="Basic residues" evidence="6">
    <location>
        <begin position="21"/>
        <end position="30"/>
    </location>
</feature>
<dbReference type="PROSITE" id="PS00463">
    <property type="entry name" value="ZN2_CY6_FUNGAL_1"/>
    <property type="match status" value="1"/>
</dbReference>
<reference evidence="8 9" key="1">
    <citation type="submission" date="2020-01" db="EMBL/GenBank/DDBJ databases">
        <authorList>
            <consortium name="DOE Joint Genome Institute"/>
            <person name="Haridas S."/>
            <person name="Albert R."/>
            <person name="Binder M."/>
            <person name="Bloem J."/>
            <person name="Labutti K."/>
            <person name="Salamov A."/>
            <person name="Andreopoulos B."/>
            <person name="Baker S.E."/>
            <person name="Barry K."/>
            <person name="Bills G."/>
            <person name="Bluhm B.H."/>
            <person name="Cannon C."/>
            <person name="Castanera R."/>
            <person name="Culley D.E."/>
            <person name="Daum C."/>
            <person name="Ezra D."/>
            <person name="Gonzalez J.B."/>
            <person name="Henrissat B."/>
            <person name="Kuo A."/>
            <person name="Liang C."/>
            <person name="Lipzen A."/>
            <person name="Lutzoni F."/>
            <person name="Magnuson J."/>
            <person name="Mondo S."/>
            <person name="Nolan M."/>
            <person name="Ohm R."/>
            <person name="Pangilinan J."/>
            <person name="Park H.-J.H."/>
            <person name="Ramirez L."/>
            <person name="Alfaro M."/>
            <person name="Sun H."/>
            <person name="Tritt A."/>
            <person name="Yoshinaga Y."/>
            <person name="Zwiers L.-H.L."/>
            <person name="Turgeon B.G."/>
            <person name="Goodwin S.B."/>
            <person name="Spatafora J.W."/>
            <person name="Crous P.W."/>
            <person name="Grigoriev I.V."/>
        </authorList>
    </citation>
    <scope>NUCLEOTIDE SEQUENCE [LARGE SCALE GENOMIC DNA]</scope>
    <source>
        <strain evidence="8 9">CBS 611.86</strain>
    </source>
</reference>
<dbReference type="GO" id="GO:0000978">
    <property type="term" value="F:RNA polymerase II cis-regulatory region sequence-specific DNA binding"/>
    <property type="evidence" value="ECO:0007669"/>
    <property type="project" value="TreeGrafter"/>
</dbReference>
<dbReference type="PANTHER" id="PTHR47424:SF3">
    <property type="entry name" value="REGULATORY PROTEIN GAL4"/>
    <property type="match status" value="1"/>
</dbReference>
<dbReference type="GO" id="GO:0005634">
    <property type="term" value="C:nucleus"/>
    <property type="evidence" value="ECO:0007669"/>
    <property type="project" value="TreeGrafter"/>
</dbReference>
<dbReference type="InterPro" id="IPR007219">
    <property type="entry name" value="XnlR_reg_dom"/>
</dbReference>
<sequence>MEGHGHASPRQRAGDDSPSSPKRKKVRAKYAPKACVSCRRSKLKCSGENPCQRCLDNGKRCFYSEDQTAAEALQNLSRPTPVPPLLNASSANGNSNGLSRRNLLSRHESIERRASDASVRGLSMEARMARIEGMMESLVQDRAGNMTPGGSMEREDTASDYYQADGALHVPVDMFHANLSSSKNHFSFPHESPDHARPSLSAASPLNSAELHTLQLDEQTLPFPSPLEYQKYVDFFFANINPYTPCVNEAEYRARNERMLLASVVHASEASFLALNYIMFACSDFLADMAPPDTQSKPPGWQWLELADEIIGKRTVRGQGDLCLLQCLIYEASYLTYADKPNAAYNVIGLACRLVFQFSLHRQSSWRGCSPFQVHMRQRIFWTVYVADRHIALSCARPYGLRDSDIDVGQPAFIYDKNLLPGESLPEPDLSRSANMYLSHMIYCGKIMGDMWDQVFAAAVEHEVDDEHAVALHARIMYWSETVSPTISLLPLDRVLEAQLLWQSIVMRTRRNQLLLLLRRRSMVSLDYDAPTGRLCGGLAMNTIKCIKAHFAEAKHPGPHRFHITTALGGAVLTLSALLLRDLAPIGLHDNLEAYIEAFGDALTMLHDLALCLQIARRVMDDFKDIVSLVGNVLSPNQVNVAQLVPADIRVLLPYTALSSAHQGVLDDGADGAMEAGDSADVAAAHPRDFEHGARAAWWGVPWI</sequence>
<dbReference type="InterPro" id="IPR036864">
    <property type="entry name" value="Zn2-C6_fun-type_DNA-bd_sf"/>
</dbReference>
<dbReference type="SMART" id="SM00066">
    <property type="entry name" value="GAL4"/>
    <property type="match status" value="1"/>
</dbReference>
<evidence type="ECO:0000256" key="6">
    <source>
        <dbReference type="SAM" id="MobiDB-lite"/>
    </source>
</evidence>
<organism evidence="8 9">
    <name type="scientific">Massariosphaeria phaeospora</name>
    <dbReference type="NCBI Taxonomy" id="100035"/>
    <lineage>
        <taxon>Eukaryota</taxon>
        <taxon>Fungi</taxon>
        <taxon>Dikarya</taxon>
        <taxon>Ascomycota</taxon>
        <taxon>Pezizomycotina</taxon>
        <taxon>Dothideomycetes</taxon>
        <taxon>Pleosporomycetidae</taxon>
        <taxon>Pleosporales</taxon>
        <taxon>Pleosporales incertae sedis</taxon>
        <taxon>Massariosphaeria</taxon>
    </lineage>
</organism>
<dbReference type="PANTHER" id="PTHR47424">
    <property type="entry name" value="REGULATORY PROTEIN GAL4"/>
    <property type="match status" value="1"/>
</dbReference>
<keyword evidence="1" id="KW-0479">Metal-binding</keyword>
<feature type="domain" description="Zn(2)-C6 fungal-type" evidence="7">
    <location>
        <begin position="34"/>
        <end position="63"/>
    </location>
</feature>
<evidence type="ECO:0000259" key="7">
    <source>
        <dbReference type="PROSITE" id="PS50048"/>
    </source>
</evidence>
<dbReference type="CDD" id="cd12148">
    <property type="entry name" value="fungal_TF_MHR"/>
    <property type="match status" value="1"/>
</dbReference>
<dbReference type="OrthoDB" id="3266505at2759"/>
<keyword evidence="2" id="KW-0805">Transcription regulation</keyword>
<dbReference type="SUPFAM" id="SSF57701">
    <property type="entry name" value="Zn2/Cys6 DNA-binding domain"/>
    <property type="match status" value="1"/>
</dbReference>
<keyword evidence="3" id="KW-0238">DNA-binding</keyword>
<dbReference type="PROSITE" id="PS50048">
    <property type="entry name" value="ZN2_CY6_FUNGAL_2"/>
    <property type="match status" value="1"/>
</dbReference>
<evidence type="ECO:0000313" key="9">
    <source>
        <dbReference type="Proteomes" id="UP000481861"/>
    </source>
</evidence>
<dbReference type="Pfam" id="PF04082">
    <property type="entry name" value="Fungal_trans"/>
    <property type="match status" value="1"/>
</dbReference>
<accession>A0A7C8M8L2</accession>
<evidence type="ECO:0000256" key="3">
    <source>
        <dbReference type="ARBA" id="ARBA00023125"/>
    </source>
</evidence>
<proteinExistence type="predicted"/>
<dbReference type="Gene3D" id="4.10.240.10">
    <property type="entry name" value="Zn(2)-C6 fungal-type DNA-binding domain"/>
    <property type="match status" value="1"/>
</dbReference>
<evidence type="ECO:0000256" key="5">
    <source>
        <dbReference type="ARBA" id="ARBA00023242"/>
    </source>
</evidence>
<feature type="region of interest" description="Disordered" evidence="6">
    <location>
        <begin position="76"/>
        <end position="100"/>
    </location>
</feature>
<dbReference type="SMART" id="SM00906">
    <property type="entry name" value="Fungal_trans"/>
    <property type="match status" value="1"/>
</dbReference>
<dbReference type="CDD" id="cd00067">
    <property type="entry name" value="GAL4"/>
    <property type="match status" value="1"/>
</dbReference>
<dbReference type="Proteomes" id="UP000481861">
    <property type="component" value="Unassembled WGS sequence"/>
</dbReference>